<dbReference type="NCBIfam" id="NF004394">
    <property type="entry name" value="PRK05751.1-5"/>
    <property type="match status" value="1"/>
</dbReference>
<keyword evidence="4 6" id="KW-0811">Translocation</keyword>
<reference evidence="7 8" key="2">
    <citation type="submission" date="2016-03" db="EMBL/GenBank/DDBJ databases">
        <title>New uncultured bacterium of the family Gallionellaceae from acid mine drainage: description and reconstruction of genome based on metagenomic analysis of microbial community.</title>
        <authorList>
            <person name="Kadnikov V."/>
            <person name="Ivasenko D."/>
            <person name="Beletsky A."/>
            <person name="Mardanov A."/>
            <person name="Danilova E."/>
            <person name="Pimenov N."/>
            <person name="Karnachuk O."/>
            <person name="Ravin N."/>
        </authorList>
    </citation>
    <scope>NUCLEOTIDE SEQUENCE [LARGE SCALE GENOMIC DNA]</scope>
    <source>
        <strain evidence="7">ShG14-8</strain>
    </source>
</reference>
<proteinExistence type="inferred from homology"/>
<comment type="function">
    <text evidence="6">One of the proteins required for the normal export of preproteins out of the cell cytoplasm. It is a molecular chaperone that binds to a subset of precursor proteins, maintaining them in a translocation-competent state. It also specifically binds to its receptor SecA.</text>
</comment>
<dbReference type="Pfam" id="PF02556">
    <property type="entry name" value="SecB"/>
    <property type="match status" value="1"/>
</dbReference>
<evidence type="ECO:0000256" key="2">
    <source>
        <dbReference type="ARBA" id="ARBA00022448"/>
    </source>
</evidence>
<evidence type="ECO:0000256" key="4">
    <source>
        <dbReference type="ARBA" id="ARBA00023010"/>
    </source>
</evidence>
<dbReference type="PRINTS" id="PR01594">
    <property type="entry name" value="SECBCHAPRONE"/>
</dbReference>
<evidence type="ECO:0000256" key="1">
    <source>
        <dbReference type="ARBA" id="ARBA00009990"/>
    </source>
</evidence>
<evidence type="ECO:0000256" key="6">
    <source>
        <dbReference type="HAMAP-Rule" id="MF_00821"/>
    </source>
</evidence>
<dbReference type="InterPro" id="IPR003708">
    <property type="entry name" value="SecB"/>
</dbReference>
<organism evidence="7 8">
    <name type="scientific">Candidatus Gallionella acididurans</name>
    <dbReference type="NCBI Taxonomy" id="1796491"/>
    <lineage>
        <taxon>Bacteria</taxon>
        <taxon>Pseudomonadati</taxon>
        <taxon>Pseudomonadota</taxon>
        <taxon>Betaproteobacteria</taxon>
        <taxon>Nitrosomonadales</taxon>
        <taxon>Gallionellaceae</taxon>
        <taxon>Gallionella</taxon>
    </lineage>
</organism>
<name>A0A139BRN1_9PROT</name>
<evidence type="ECO:0000256" key="5">
    <source>
        <dbReference type="ARBA" id="ARBA00023186"/>
    </source>
</evidence>
<dbReference type="GO" id="GO:0051082">
    <property type="term" value="F:unfolded protein binding"/>
    <property type="evidence" value="ECO:0007669"/>
    <property type="project" value="InterPro"/>
</dbReference>
<evidence type="ECO:0000313" key="7">
    <source>
        <dbReference type="EMBL" id="KXS31355.1"/>
    </source>
</evidence>
<dbReference type="InterPro" id="IPR035958">
    <property type="entry name" value="SecB-like_sf"/>
</dbReference>
<keyword evidence="5 6" id="KW-0143">Chaperone</keyword>
<keyword evidence="3 6" id="KW-0653">Protein transport</keyword>
<comment type="caution">
    <text evidence="7">The sequence shown here is derived from an EMBL/GenBank/DDBJ whole genome shotgun (WGS) entry which is preliminary data.</text>
</comment>
<dbReference type="SUPFAM" id="SSF54611">
    <property type="entry name" value="SecB-like"/>
    <property type="match status" value="1"/>
</dbReference>
<comment type="similarity">
    <text evidence="1 6">Belongs to the SecB family.</text>
</comment>
<sequence length="155" mass="17317">MSDAAQQKTLPAFSMDKIYVKDLSLEIPHAPGIFLERDNLQVDVQLHTQAASVHENMFEVVIMATVTANIGEKVVFLIETKQAGIFHISNVPAEELEFILAVMCPNILFPYLRAVISDVSVRGGFAPVLLNPFNFEELYQQQKQQTLKATTTTTH</sequence>
<protein>
    <recommendedName>
        <fullName evidence="6">Protein-export protein SecB</fullName>
    </recommendedName>
</protein>
<dbReference type="GO" id="GO:0005737">
    <property type="term" value="C:cytoplasm"/>
    <property type="evidence" value="ECO:0007669"/>
    <property type="project" value="UniProtKB-SubCell"/>
</dbReference>
<keyword evidence="2 6" id="KW-0813">Transport</keyword>
<dbReference type="PANTHER" id="PTHR36918">
    <property type="match status" value="1"/>
</dbReference>
<dbReference type="HAMAP" id="MF_00821">
    <property type="entry name" value="SecB"/>
    <property type="match status" value="1"/>
</dbReference>
<comment type="subcellular location">
    <subcellularLocation>
        <location evidence="6">Cytoplasm</location>
    </subcellularLocation>
</comment>
<dbReference type="EMBL" id="LSLI01000080">
    <property type="protein sequence ID" value="KXS31355.1"/>
    <property type="molecule type" value="Genomic_DNA"/>
</dbReference>
<dbReference type="AlphaFoldDB" id="A0A139BRN1"/>
<reference evidence="7 8" key="1">
    <citation type="submission" date="2016-02" db="EMBL/GenBank/DDBJ databases">
        <authorList>
            <person name="Wen L."/>
            <person name="He K."/>
            <person name="Yang H."/>
        </authorList>
    </citation>
    <scope>NUCLEOTIDE SEQUENCE [LARGE SCALE GENOMIC DNA]</scope>
    <source>
        <strain evidence="7">ShG14-8</strain>
    </source>
</reference>
<dbReference type="GO" id="GO:0015031">
    <property type="term" value="P:protein transport"/>
    <property type="evidence" value="ECO:0007669"/>
    <property type="project" value="UniProtKB-UniRule"/>
</dbReference>
<dbReference type="PATRIC" id="fig|1796491.3.peg.2755"/>
<dbReference type="Gene3D" id="3.10.420.10">
    <property type="entry name" value="SecB-like"/>
    <property type="match status" value="1"/>
</dbReference>
<dbReference type="Proteomes" id="UP000070578">
    <property type="component" value="Unassembled WGS sequence"/>
</dbReference>
<dbReference type="NCBIfam" id="TIGR00809">
    <property type="entry name" value="secB"/>
    <property type="match status" value="1"/>
</dbReference>
<gene>
    <name evidence="6" type="primary">secB</name>
    <name evidence="7" type="ORF">AWT59_2528</name>
</gene>
<accession>A0A139BRN1</accession>
<dbReference type="GO" id="GO:0006457">
    <property type="term" value="P:protein folding"/>
    <property type="evidence" value="ECO:0007669"/>
    <property type="project" value="UniProtKB-UniRule"/>
</dbReference>
<dbReference type="PANTHER" id="PTHR36918:SF1">
    <property type="entry name" value="PROTEIN-EXPORT PROTEIN SECB"/>
    <property type="match status" value="1"/>
</dbReference>
<evidence type="ECO:0000256" key="3">
    <source>
        <dbReference type="ARBA" id="ARBA00022927"/>
    </source>
</evidence>
<dbReference type="GO" id="GO:0051262">
    <property type="term" value="P:protein tetramerization"/>
    <property type="evidence" value="ECO:0007669"/>
    <property type="project" value="InterPro"/>
</dbReference>
<comment type="subunit">
    <text evidence="6">Homotetramer, a dimer of dimers. One homotetramer interacts with 1 SecA dimer.</text>
</comment>
<evidence type="ECO:0000313" key="8">
    <source>
        <dbReference type="Proteomes" id="UP000070578"/>
    </source>
</evidence>
<keyword evidence="6" id="KW-0963">Cytoplasm</keyword>